<dbReference type="Proteomes" id="UP000037854">
    <property type="component" value="Unassembled WGS sequence"/>
</dbReference>
<evidence type="ECO:0000256" key="1">
    <source>
        <dbReference type="ARBA" id="ARBA00022741"/>
    </source>
</evidence>
<dbReference type="Pfam" id="PF00005">
    <property type="entry name" value="ABC_tran"/>
    <property type="match status" value="1"/>
</dbReference>
<keyword evidence="1" id="KW-0547">Nucleotide-binding</keyword>
<reference evidence="4 5" key="1">
    <citation type="submission" date="2015-07" db="EMBL/GenBank/DDBJ databases">
        <title>High-quality draft genome sequence of Oceanobacillus caeni HM6, a bacillus isolated from a human feces.</title>
        <authorList>
            <person name="Kumar J."/>
            <person name="Verma M.K."/>
            <person name="Pandey R."/>
            <person name="Bhambi M."/>
            <person name="Chauhan N."/>
        </authorList>
    </citation>
    <scope>NUCLEOTIDE SEQUENCE [LARGE SCALE GENOMIC DNA]</scope>
    <source>
        <strain evidence="4 5">HM6</strain>
    </source>
</reference>
<evidence type="ECO:0000313" key="4">
    <source>
        <dbReference type="EMBL" id="KPH73522.1"/>
    </source>
</evidence>
<dbReference type="Gene3D" id="3.40.50.300">
    <property type="entry name" value="P-loop containing nucleotide triphosphate hydrolases"/>
    <property type="match status" value="1"/>
</dbReference>
<dbReference type="EMBL" id="LGTK01000044">
    <property type="protein sequence ID" value="KPH73522.1"/>
    <property type="molecule type" value="Genomic_DNA"/>
</dbReference>
<dbReference type="InterPro" id="IPR003439">
    <property type="entry name" value="ABC_transporter-like_ATP-bd"/>
</dbReference>
<dbReference type="SUPFAM" id="SSF52540">
    <property type="entry name" value="P-loop containing nucleoside triphosphate hydrolases"/>
    <property type="match status" value="1"/>
</dbReference>
<dbReference type="RefSeq" id="WP_047184362.1">
    <property type="nucleotide sequence ID" value="NZ_JANKBL010000022.1"/>
</dbReference>
<keyword evidence="2" id="KW-0067">ATP-binding</keyword>
<dbReference type="SMART" id="SM00382">
    <property type="entry name" value="AAA"/>
    <property type="match status" value="1"/>
</dbReference>
<keyword evidence="5" id="KW-1185">Reference proteome</keyword>
<evidence type="ECO:0000259" key="3">
    <source>
        <dbReference type="PROSITE" id="PS50893"/>
    </source>
</evidence>
<dbReference type="PROSITE" id="PS00211">
    <property type="entry name" value="ABC_TRANSPORTER_1"/>
    <property type="match status" value="1"/>
</dbReference>
<dbReference type="InterPro" id="IPR017871">
    <property type="entry name" value="ABC_transporter-like_CS"/>
</dbReference>
<organism evidence="4 5">
    <name type="scientific">Oceanobacillus caeni</name>
    <dbReference type="NCBI Taxonomy" id="405946"/>
    <lineage>
        <taxon>Bacteria</taxon>
        <taxon>Bacillati</taxon>
        <taxon>Bacillota</taxon>
        <taxon>Bacilli</taxon>
        <taxon>Bacillales</taxon>
        <taxon>Bacillaceae</taxon>
        <taxon>Oceanobacillus</taxon>
    </lineage>
</organism>
<dbReference type="PANTHER" id="PTHR43158:SF5">
    <property type="entry name" value="ABC TRANSPORTER, ATP-BINDING PROTEIN"/>
    <property type="match status" value="1"/>
</dbReference>
<name>A0ABR5MHL8_9BACI</name>
<evidence type="ECO:0000256" key="2">
    <source>
        <dbReference type="ARBA" id="ARBA00022840"/>
    </source>
</evidence>
<feature type="domain" description="ABC transporter" evidence="3">
    <location>
        <begin position="3"/>
        <end position="228"/>
    </location>
</feature>
<dbReference type="PANTHER" id="PTHR43158">
    <property type="entry name" value="SKFA PEPTIDE EXPORT ATP-BINDING PROTEIN SKFE"/>
    <property type="match status" value="1"/>
</dbReference>
<dbReference type="PROSITE" id="PS50893">
    <property type="entry name" value="ABC_TRANSPORTER_2"/>
    <property type="match status" value="1"/>
</dbReference>
<evidence type="ECO:0000313" key="5">
    <source>
        <dbReference type="Proteomes" id="UP000037854"/>
    </source>
</evidence>
<dbReference type="CDD" id="cd03230">
    <property type="entry name" value="ABC_DR_subfamily_A"/>
    <property type="match status" value="1"/>
</dbReference>
<dbReference type="InterPro" id="IPR027417">
    <property type="entry name" value="P-loop_NTPase"/>
</dbReference>
<dbReference type="InterPro" id="IPR003593">
    <property type="entry name" value="AAA+_ATPase"/>
</dbReference>
<gene>
    <name evidence="4" type="ORF">AFL42_12080</name>
</gene>
<accession>A0ABR5MHL8</accession>
<sequence length="294" mass="33681">MNIKVDQLSLHFENHKALEDITFEINEKKIYGLLGRNGAGKTSLLSIIASFREPTSGSVTINGEVPFENAKIMQHVAFLYDKDYKDESDNIKELLQGIQRYRPNFDMQYAEYLIQQFKLDTKKPINKFSKGMQSAVNVVVGLASRTPITIFDEVYLGMDAPARDIFYKELLKDQENHPRIIILSTHLVSEMDYLFDEVIFINKGKILLQEDYDSLLSKGATITGDRDLVETFVQSKMQLNEEQLGHTKSVMIYGELTNQERKMAMEQGLEVGPISLQDLFIHLTEEENIDEKLS</sequence>
<protein>
    <submittedName>
        <fullName evidence="4">ABC transporter</fullName>
    </submittedName>
</protein>
<comment type="caution">
    <text evidence="4">The sequence shown here is derived from an EMBL/GenBank/DDBJ whole genome shotgun (WGS) entry which is preliminary data.</text>
</comment>
<proteinExistence type="predicted"/>